<reference evidence="1" key="2">
    <citation type="journal article" date="2021" name="PeerJ">
        <title>Extensive microbial diversity within the chicken gut microbiome revealed by metagenomics and culture.</title>
        <authorList>
            <person name="Gilroy R."/>
            <person name="Ravi A."/>
            <person name="Getino M."/>
            <person name="Pursley I."/>
            <person name="Horton D.L."/>
            <person name="Alikhan N.F."/>
            <person name="Baker D."/>
            <person name="Gharbi K."/>
            <person name="Hall N."/>
            <person name="Watson M."/>
            <person name="Adriaenssens E.M."/>
            <person name="Foster-Nyarko E."/>
            <person name="Jarju S."/>
            <person name="Secka A."/>
            <person name="Antonio M."/>
            <person name="Oren A."/>
            <person name="Chaudhuri R.R."/>
            <person name="La Ragione R."/>
            <person name="Hildebrand F."/>
            <person name="Pallen M.J."/>
        </authorList>
    </citation>
    <scope>NUCLEOTIDE SEQUENCE</scope>
    <source>
        <strain evidence="1">ChiSjej6B24-2974</strain>
    </source>
</reference>
<dbReference type="PANTHER" id="PTHR28255:SF1">
    <property type="entry name" value="UPF0303 PROTEIN YBR137W"/>
    <property type="match status" value="1"/>
</dbReference>
<evidence type="ECO:0000313" key="1">
    <source>
        <dbReference type="EMBL" id="HIQ82239.1"/>
    </source>
</evidence>
<accession>A0A9D0ZL32</accession>
<dbReference type="Pfam" id="PF03928">
    <property type="entry name" value="HbpS-like"/>
    <property type="match status" value="1"/>
</dbReference>
<organism evidence="1 2">
    <name type="scientific">Candidatus Pullichristensenella stercorigallinarum</name>
    <dbReference type="NCBI Taxonomy" id="2840909"/>
    <lineage>
        <taxon>Bacteria</taxon>
        <taxon>Bacillati</taxon>
        <taxon>Bacillota</taxon>
        <taxon>Clostridia</taxon>
        <taxon>Candidatus Pullichristensenella</taxon>
    </lineage>
</organism>
<dbReference type="SUPFAM" id="SSF143744">
    <property type="entry name" value="GlcG-like"/>
    <property type="match status" value="1"/>
</dbReference>
<feature type="non-terminal residue" evidence="1">
    <location>
        <position position="156"/>
    </location>
</feature>
<dbReference type="AlphaFoldDB" id="A0A9D0ZL32"/>
<comment type="caution">
    <text evidence="1">The sequence shown here is derived from an EMBL/GenBank/DDBJ whole genome shotgun (WGS) entry which is preliminary data.</text>
</comment>
<dbReference type="Proteomes" id="UP000824260">
    <property type="component" value="Unassembled WGS sequence"/>
</dbReference>
<name>A0A9D0ZL32_9FIRM</name>
<gene>
    <name evidence="1" type="ORF">IAA52_03970</name>
</gene>
<dbReference type="InterPro" id="IPR005624">
    <property type="entry name" value="PduO/GlcC-like"/>
</dbReference>
<dbReference type="EMBL" id="DVFZ01000039">
    <property type="protein sequence ID" value="HIQ82239.1"/>
    <property type="molecule type" value="Genomic_DNA"/>
</dbReference>
<reference evidence="1" key="1">
    <citation type="submission" date="2020-10" db="EMBL/GenBank/DDBJ databases">
        <authorList>
            <person name="Gilroy R."/>
        </authorList>
    </citation>
    <scope>NUCLEOTIDE SEQUENCE</scope>
    <source>
        <strain evidence="1">ChiSjej6B24-2974</strain>
    </source>
</reference>
<evidence type="ECO:0000313" key="2">
    <source>
        <dbReference type="Proteomes" id="UP000824260"/>
    </source>
</evidence>
<sequence>MKYEKIRDLCAQQEALLRFERFDQETAWELGCRMVAEMKRRELKVCAAVWSLTGYVLFQYAGEGTTLNNQNWMKRKFNTVRLMEKSSLAARAEAEMKDEGVEKCGLDPREYVFCGGGFPIRLQTGELVAVALASGLPDIKDHGFLVDCLAGHLGVE</sequence>
<dbReference type="PANTHER" id="PTHR28255">
    <property type="match status" value="1"/>
</dbReference>
<protein>
    <submittedName>
        <fullName evidence="1">Heme-binding protein</fullName>
    </submittedName>
</protein>
<dbReference type="InterPro" id="IPR038084">
    <property type="entry name" value="PduO/GlcC-like_sf"/>
</dbReference>
<dbReference type="InterPro" id="IPR010371">
    <property type="entry name" value="YBR137W-like"/>
</dbReference>
<dbReference type="Gene3D" id="3.30.450.150">
    <property type="entry name" value="Haem-degrading domain"/>
    <property type="match status" value="1"/>
</dbReference>
<proteinExistence type="predicted"/>